<reference evidence="2 3" key="1">
    <citation type="submission" date="2023-02" db="EMBL/GenBank/DDBJ databases">
        <title>LHISI_Scaffold_Assembly.</title>
        <authorList>
            <person name="Stuart O.P."/>
            <person name="Cleave R."/>
            <person name="Magrath M.J.L."/>
            <person name="Mikheyev A.S."/>
        </authorList>
    </citation>
    <scope>NUCLEOTIDE SEQUENCE [LARGE SCALE GENOMIC DNA]</scope>
    <source>
        <strain evidence="2">Daus_M_001</strain>
        <tissue evidence="2">Leg muscle</tissue>
    </source>
</reference>
<keyword evidence="3" id="KW-1185">Reference proteome</keyword>
<evidence type="ECO:0000313" key="2">
    <source>
        <dbReference type="EMBL" id="KAJ8881971.1"/>
    </source>
</evidence>
<feature type="region of interest" description="Disordered" evidence="1">
    <location>
        <begin position="53"/>
        <end position="89"/>
    </location>
</feature>
<protein>
    <submittedName>
        <fullName evidence="2">Uncharacterized protein</fullName>
    </submittedName>
</protein>
<evidence type="ECO:0000256" key="1">
    <source>
        <dbReference type="SAM" id="MobiDB-lite"/>
    </source>
</evidence>
<accession>A0ABQ9HCC2</accession>
<dbReference type="EMBL" id="JARBHB010000006">
    <property type="protein sequence ID" value="KAJ8881971.1"/>
    <property type="molecule type" value="Genomic_DNA"/>
</dbReference>
<proteinExistence type="predicted"/>
<feature type="compositionally biased region" description="Acidic residues" evidence="1">
    <location>
        <begin position="55"/>
        <end position="64"/>
    </location>
</feature>
<name>A0ABQ9HCC2_9NEOP</name>
<comment type="caution">
    <text evidence="2">The sequence shown here is derived from an EMBL/GenBank/DDBJ whole genome shotgun (WGS) entry which is preliminary data.</text>
</comment>
<evidence type="ECO:0000313" key="3">
    <source>
        <dbReference type="Proteomes" id="UP001159363"/>
    </source>
</evidence>
<organism evidence="2 3">
    <name type="scientific">Dryococelus australis</name>
    <dbReference type="NCBI Taxonomy" id="614101"/>
    <lineage>
        <taxon>Eukaryota</taxon>
        <taxon>Metazoa</taxon>
        <taxon>Ecdysozoa</taxon>
        <taxon>Arthropoda</taxon>
        <taxon>Hexapoda</taxon>
        <taxon>Insecta</taxon>
        <taxon>Pterygota</taxon>
        <taxon>Neoptera</taxon>
        <taxon>Polyneoptera</taxon>
        <taxon>Phasmatodea</taxon>
        <taxon>Verophasmatodea</taxon>
        <taxon>Anareolatae</taxon>
        <taxon>Phasmatidae</taxon>
        <taxon>Eurycanthinae</taxon>
        <taxon>Dryococelus</taxon>
    </lineage>
</organism>
<sequence>MVLLPTARNQDSIARRKYLQELDYHLAEPHMKKRAFSKNLPRELKATIRKMANIQEEEREEDDNPPSVKRKQGRCYVCPRSKDRPNQLDSIPQSLRFAGISSSGTRNWHRHTPLPPRGGFLLLLSKDLPATWPRPLSAVWKTAGTPSLAFADSCGNRGGFDAYELSGWLRKVEWRGKSSGVASRREQKPFWRDTTAHTPILASPPPITFFINQPLCLLPLPSS</sequence>
<dbReference type="Proteomes" id="UP001159363">
    <property type="component" value="Chromosome 5"/>
</dbReference>
<gene>
    <name evidence="2" type="ORF">PR048_018459</name>
</gene>